<dbReference type="PANTHER" id="PTHR13369">
    <property type="match status" value="1"/>
</dbReference>
<proteinExistence type="predicted"/>
<sequence>MSNYVELFHRLDALLVKNRHFWQFMPFAERGFVWQQNLPFCQWLMALDDDQLQMLGNDIYALTAALMPWIEDAEELTQLTNEIPPLVRTNISIPQGFDNGVPGRKWQQITAFNEVLPSLGIPWLEWCAGKGYLGRVLAISHQQPVTSLEWQQQLCVDGRDAAKQLGLNINFIHADAFSADSDNAINCQQHAVALHACGDLHVSLLQRVVAKKGAAVSISPCCYHLIRQAHYQPISAVAKTSALVLSKHDLRLPLQETVTAGNRVKQLRFVEVSFRLGFDLLQRELSQTDNYLSVPNVQKALLTQGFEAFCRWAAAKRGVSLPADIDFDKWQQLGEKRFRITERMELVRQLFRRPLEIWLALDRACFLEEQGYEVVIGTFCDRPITPRNLLIHAERRDFTDL</sequence>
<evidence type="ECO:0000259" key="1">
    <source>
        <dbReference type="Pfam" id="PF13679"/>
    </source>
</evidence>
<protein>
    <recommendedName>
        <fullName evidence="1">Methyltransferase domain-containing protein</fullName>
    </recommendedName>
</protein>
<dbReference type="SUPFAM" id="SSF53335">
    <property type="entry name" value="S-adenosyl-L-methionine-dependent methyltransferases"/>
    <property type="match status" value="1"/>
</dbReference>
<gene>
    <name evidence="2" type="ORF">CZ814_00339</name>
</gene>
<dbReference type="InterPro" id="IPR029063">
    <property type="entry name" value="SAM-dependent_MTases_sf"/>
</dbReference>
<dbReference type="EMBL" id="FUWP01000001">
    <property type="protein sequence ID" value="SJZ52328.1"/>
    <property type="molecule type" value="Genomic_DNA"/>
</dbReference>
<accession>A0A1T4LCR3</accession>
<feature type="domain" description="Methyltransferase" evidence="1">
    <location>
        <begin position="123"/>
        <end position="228"/>
    </location>
</feature>
<organism evidence="2 3">
    <name type="scientific">Photobacterium toruni</name>
    <dbReference type="NCBI Taxonomy" id="1935446"/>
    <lineage>
        <taxon>Bacteria</taxon>
        <taxon>Pseudomonadati</taxon>
        <taxon>Pseudomonadota</taxon>
        <taxon>Gammaproteobacteria</taxon>
        <taxon>Vibrionales</taxon>
        <taxon>Vibrionaceae</taxon>
        <taxon>Photobacterium</taxon>
    </lineage>
</organism>
<dbReference type="PANTHER" id="PTHR13369:SF0">
    <property type="entry name" value="GLUTATHIONE S-TRANSFERASE C-TERMINAL DOMAIN-CONTAINING PROTEIN"/>
    <property type="match status" value="1"/>
</dbReference>
<dbReference type="InterPro" id="IPR025714">
    <property type="entry name" value="Methyltranfer_dom"/>
</dbReference>
<name>A0A1T4LCR3_9GAMM</name>
<dbReference type="Proteomes" id="UP000191116">
    <property type="component" value="Unassembled WGS sequence"/>
</dbReference>
<dbReference type="AlphaFoldDB" id="A0A1T4LCR3"/>
<evidence type="ECO:0000313" key="3">
    <source>
        <dbReference type="Proteomes" id="UP000191116"/>
    </source>
</evidence>
<dbReference type="Pfam" id="PF13679">
    <property type="entry name" value="Methyltransf_32"/>
    <property type="match status" value="1"/>
</dbReference>
<dbReference type="RefSeq" id="WP_080173134.1">
    <property type="nucleotide sequence ID" value="NZ_AP024854.1"/>
</dbReference>
<reference evidence="2 3" key="1">
    <citation type="submission" date="2017-02" db="EMBL/GenBank/DDBJ databases">
        <authorList>
            <person name="Peterson S.W."/>
        </authorList>
    </citation>
    <scope>NUCLEOTIDE SEQUENCE [LARGE SCALE GENOMIC DNA]</scope>
    <source>
        <strain evidence="2 3">CECT 9189</strain>
    </source>
</reference>
<dbReference type="Gene3D" id="3.40.50.150">
    <property type="entry name" value="Vaccinia Virus protein VP39"/>
    <property type="match status" value="1"/>
</dbReference>
<dbReference type="OrthoDB" id="5298194at2"/>
<evidence type="ECO:0000313" key="2">
    <source>
        <dbReference type="EMBL" id="SJZ52328.1"/>
    </source>
</evidence>